<comment type="caution">
    <text evidence="4">The sequence shown here is derived from an EMBL/GenBank/DDBJ whole genome shotgun (WGS) entry which is preliminary data.</text>
</comment>
<feature type="chain" id="PRO_5014779975" evidence="2">
    <location>
        <begin position="23"/>
        <end position="397"/>
    </location>
</feature>
<dbReference type="EMBL" id="PGEX01000001">
    <property type="protein sequence ID" value="PJJ40801.1"/>
    <property type="molecule type" value="Genomic_DNA"/>
</dbReference>
<keyword evidence="2" id="KW-0732">Signal</keyword>
<dbReference type="Pfam" id="PF09603">
    <property type="entry name" value="Fib_succ_major"/>
    <property type="match status" value="1"/>
</dbReference>
<evidence type="ECO:0000256" key="1">
    <source>
        <dbReference type="SAM" id="MobiDB-lite"/>
    </source>
</evidence>
<evidence type="ECO:0000256" key="2">
    <source>
        <dbReference type="SAM" id="SignalP"/>
    </source>
</evidence>
<dbReference type="NCBIfam" id="TIGR02145">
    <property type="entry name" value="Fib_succ_major"/>
    <property type="match status" value="1"/>
</dbReference>
<feature type="compositionally biased region" description="Basic and acidic residues" evidence="1">
    <location>
        <begin position="53"/>
        <end position="68"/>
    </location>
</feature>
<accession>A0A2M9A508</accession>
<reference evidence="4 5" key="1">
    <citation type="submission" date="2017-11" db="EMBL/GenBank/DDBJ databases">
        <title>Animal gut microbial communities from fecal samples from Wisconsin, USA.</title>
        <authorList>
            <person name="Neumann A."/>
        </authorList>
    </citation>
    <scope>NUCLEOTIDE SEQUENCE [LARGE SCALE GENOMIC DNA]</scope>
    <source>
        <strain evidence="4 5">UWS3</strain>
    </source>
</reference>
<feature type="signal peptide" evidence="2">
    <location>
        <begin position="1"/>
        <end position="22"/>
    </location>
</feature>
<sequence length="397" mass="42880">MKTIKKLGLVSAVAFAMLALSACDDSSSASSDETGSSSSSVESSDLDESSSSVDKKSSGNESTEKDKSSSSVKGSEPVEVSSSSAKETKDSADSKSSSSVKSGESSSSSKDKSSSSVSSSSSEKQSSSSVGSSSSSEKQSSSSVASSSSEYVPFDHSKAFDGTLWRKGAYKTFVDERNNREYYYLQIDGKKCLEYSETDRCLSTKDTSISVMAENLNVGEMVRGFKDQKDDSKIERYCYDNDTTNCDRYGGLYQWAEMMGFNDSCNTKSCAHLIQENHQGICPNGWRLLTYDDFYIIVNSNGNTHGVEGVRSTFGFGGFNTTGFSLVGAGLRKDNGQFSQLNDITLWYYPAELVDNGNVYPKSGSTTYSGTAFYPENHGNYTKLAGFSVRCVIVNQK</sequence>
<name>A0A2M9A508_9BACT</name>
<dbReference type="AlphaFoldDB" id="A0A2M9A508"/>
<feature type="compositionally biased region" description="Low complexity" evidence="1">
    <location>
        <begin position="24"/>
        <end position="43"/>
    </location>
</feature>
<keyword evidence="5" id="KW-1185">Reference proteome</keyword>
<dbReference type="PROSITE" id="PS51257">
    <property type="entry name" value="PROKAR_LIPOPROTEIN"/>
    <property type="match status" value="1"/>
</dbReference>
<evidence type="ECO:0000313" key="5">
    <source>
        <dbReference type="Proteomes" id="UP000231134"/>
    </source>
</evidence>
<feature type="region of interest" description="Disordered" evidence="1">
    <location>
        <begin position="24"/>
        <end position="148"/>
    </location>
</feature>
<dbReference type="OrthoDB" id="9805760at2"/>
<evidence type="ECO:0000313" key="4">
    <source>
        <dbReference type="EMBL" id="PJJ40801.1"/>
    </source>
</evidence>
<dbReference type="InterPro" id="IPR011871">
    <property type="entry name" value="Fib_succ_major"/>
</dbReference>
<proteinExistence type="predicted"/>
<feature type="compositionally biased region" description="Low complexity" evidence="1">
    <location>
        <begin position="94"/>
        <end position="148"/>
    </location>
</feature>
<evidence type="ECO:0000259" key="3">
    <source>
        <dbReference type="Pfam" id="PF09603"/>
    </source>
</evidence>
<dbReference type="Proteomes" id="UP000231134">
    <property type="component" value="Unassembled WGS sequence"/>
</dbReference>
<gene>
    <name evidence="4" type="ORF">BGX16_0748</name>
</gene>
<organism evidence="4 5">
    <name type="scientific">Hallerella succinigenes</name>
    <dbReference type="NCBI Taxonomy" id="1896222"/>
    <lineage>
        <taxon>Bacteria</taxon>
        <taxon>Pseudomonadati</taxon>
        <taxon>Fibrobacterota</taxon>
        <taxon>Fibrobacteria</taxon>
        <taxon>Fibrobacterales</taxon>
        <taxon>Fibrobacteraceae</taxon>
        <taxon>Hallerella</taxon>
    </lineage>
</organism>
<feature type="domain" description="Fibrobacter succinogenes major paralogous" evidence="3">
    <location>
        <begin position="212"/>
        <end position="392"/>
    </location>
</feature>
<protein>
    <submittedName>
        <fullName evidence="4">Uncharacterized protein (TIGR02145 family)</fullName>
    </submittedName>
</protein>
<dbReference type="RefSeq" id="WP_100424851.1">
    <property type="nucleotide sequence ID" value="NZ_PGEX01000001.1"/>
</dbReference>